<reference evidence="1 4" key="2">
    <citation type="submission" date="2020-12" db="EMBL/GenBank/DDBJ databases">
        <title>FDA dAtabase for Regulatory Grade micrObial Sequences (FDA-ARGOS): Supporting development and validation of Infectious Disease Dx tests.</title>
        <authorList>
            <person name="Sproer C."/>
            <person name="Gronow S."/>
            <person name="Severitt S."/>
            <person name="Schroder I."/>
            <person name="Tallon L."/>
            <person name="Sadzewicz L."/>
            <person name="Zhao X."/>
            <person name="Boylan J."/>
            <person name="Ott S."/>
            <person name="Bowen H."/>
            <person name="Vavikolanu K."/>
            <person name="Mehta A."/>
            <person name="Aluvathingal J."/>
            <person name="Nadendla S."/>
            <person name="Lowell S."/>
            <person name="Myers T."/>
            <person name="Yan Y."/>
            <person name="Sichtig H."/>
        </authorList>
    </citation>
    <scope>NUCLEOTIDE SEQUENCE [LARGE SCALE GENOMIC DNA]</scope>
    <source>
        <strain evidence="1 4">FDAARGOS_907</strain>
    </source>
</reference>
<dbReference type="GO" id="GO:0003700">
    <property type="term" value="F:DNA-binding transcription factor activity"/>
    <property type="evidence" value="ECO:0007669"/>
    <property type="project" value="InterPro"/>
</dbReference>
<reference evidence="2 3" key="1">
    <citation type="submission" date="2018-06" db="EMBL/GenBank/DDBJ databases">
        <authorList>
            <consortium name="Pathogen Informatics"/>
            <person name="Doyle S."/>
        </authorList>
    </citation>
    <scope>NUCLEOTIDE SEQUENCE [LARGE SCALE GENOMIC DNA]</scope>
    <source>
        <strain evidence="2 3">NCTC12961</strain>
    </source>
</reference>
<dbReference type="Gene3D" id="1.10.10.10">
    <property type="entry name" value="Winged helix-like DNA-binding domain superfamily/Winged helix DNA-binding domain"/>
    <property type="match status" value="1"/>
</dbReference>
<dbReference type="Proteomes" id="UP000248897">
    <property type="component" value="Chromosome 1"/>
</dbReference>
<gene>
    <name evidence="1" type="ORF">I6G64_24790</name>
    <name evidence="2" type="ORF">NCTC12961_03163</name>
</gene>
<evidence type="ECO:0000313" key="3">
    <source>
        <dbReference type="Proteomes" id="UP000248897"/>
    </source>
</evidence>
<dbReference type="SUPFAM" id="SSF46785">
    <property type="entry name" value="Winged helix' DNA-binding domain"/>
    <property type="match status" value="1"/>
</dbReference>
<evidence type="ECO:0000313" key="2">
    <source>
        <dbReference type="EMBL" id="SQI40795.1"/>
    </source>
</evidence>
<evidence type="ECO:0000313" key="4">
    <source>
        <dbReference type="Proteomes" id="UP000594967"/>
    </source>
</evidence>
<organism evidence="2 3">
    <name type="scientific">Serratia plymuthica</name>
    <dbReference type="NCBI Taxonomy" id="82996"/>
    <lineage>
        <taxon>Bacteria</taxon>
        <taxon>Pseudomonadati</taxon>
        <taxon>Pseudomonadota</taxon>
        <taxon>Gammaproteobacteria</taxon>
        <taxon>Enterobacterales</taxon>
        <taxon>Yersiniaceae</taxon>
        <taxon>Serratia</taxon>
    </lineage>
</organism>
<dbReference type="AlphaFoldDB" id="A0A2X4XLK1"/>
<dbReference type="Proteomes" id="UP000594967">
    <property type="component" value="Chromosome"/>
</dbReference>
<sequence length="138" mass="14724">MNTNLDFCLALYRAHASLQLKLDDELGTYHGISFSDFTLLNVIARSDGDRVNISVLGEQIGKPQSAVVRQLIVLEKIGLVARDSTNGLRQVVLRAPGRVLVNVARETAASVGTKALESFTPAVVATVFAAMVTLANAS</sequence>
<dbReference type="EMBL" id="LS483469">
    <property type="protein sequence ID" value="SQI40795.1"/>
    <property type="molecule type" value="Genomic_DNA"/>
</dbReference>
<proteinExistence type="predicted"/>
<dbReference type="EMBL" id="CP065673">
    <property type="protein sequence ID" value="QPS20726.1"/>
    <property type="molecule type" value="Genomic_DNA"/>
</dbReference>
<evidence type="ECO:0000313" key="1">
    <source>
        <dbReference type="EMBL" id="QPS20726.1"/>
    </source>
</evidence>
<protein>
    <submittedName>
        <fullName evidence="1">MarR family transcriptional regulator</fullName>
    </submittedName>
</protein>
<keyword evidence="4" id="KW-1185">Reference proteome</keyword>
<name>A0A2X4XLK1_SERPL</name>
<dbReference type="InterPro" id="IPR036388">
    <property type="entry name" value="WH-like_DNA-bd_sf"/>
</dbReference>
<dbReference type="InterPro" id="IPR036390">
    <property type="entry name" value="WH_DNA-bd_sf"/>
</dbReference>
<dbReference type="RefSeq" id="WP_063199661.1">
    <property type="nucleotide sequence ID" value="NZ_CAMITG010000002.1"/>
</dbReference>
<accession>A0A2X4XLK1</accession>